<proteinExistence type="predicted"/>
<dbReference type="AlphaFoldDB" id="C5KZM6"/>
<reference evidence="1 2" key="1">
    <citation type="submission" date="2008-07" db="EMBL/GenBank/DDBJ databases">
        <authorList>
            <person name="El-Sayed N."/>
            <person name="Caler E."/>
            <person name="Inman J."/>
            <person name="Amedeo P."/>
            <person name="Hass B."/>
            <person name="Wortman J."/>
        </authorList>
    </citation>
    <scope>NUCLEOTIDE SEQUENCE [LARGE SCALE GENOMIC DNA]</scope>
    <source>
        <strain evidence="2">ATCC 50983 / TXsc</strain>
    </source>
</reference>
<dbReference type="EMBL" id="GG677899">
    <property type="protein sequence ID" value="EER10054.1"/>
    <property type="molecule type" value="Genomic_DNA"/>
</dbReference>
<sequence>MVLAKAEALQLDGAPPLQEMVDLVACPTVEVEALALVIGMQSGAVMAASVFLVELPHGIVPLNVPRFVKICNLPSFVESVGCEVLLDPTAIGDPRQLVHICAASTATYEAKVVTWTEESADLQGPSECLSVPPVNTEADDDLSSPITSIAPLKGQGYFIVSKSAGTRIAVSALPDRLREINLVGFDPAARLQGEVLSPNGTEIIAICCGGTVNKQQSRVMLRRARRVMVDIETALLTGPPTVQPGISSDEQANQLLTTSLLIFNEQGEMPAASGGMDVDAGPGTAVGAPLESTEELLSKARVVMALHCVYWAMMRRLHTPRATFMAVVSRPFPESTMQNERRAILNLLWSGGQEDLLGEQQLLPVDIEQPNFPSPDCPLCGDVTPSKMTVDDNARVFICEANPTHKALMCQKTRKPLVFGALLRCSFCSAVFDAFEVITSNRCCLCGCRTGMEV</sequence>
<evidence type="ECO:0000313" key="2">
    <source>
        <dbReference type="Proteomes" id="UP000007800"/>
    </source>
</evidence>
<dbReference type="OrthoDB" id="10423423at2759"/>
<evidence type="ECO:0000313" key="1">
    <source>
        <dbReference type="EMBL" id="EER10054.1"/>
    </source>
</evidence>
<keyword evidence="2" id="KW-1185">Reference proteome</keyword>
<dbReference type="Proteomes" id="UP000007800">
    <property type="component" value="Unassembled WGS sequence"/>
</dbReference>
<dbReference type="GeneID" id="9038332"/>
<dbReference type="InParanoid" id="C5KZM6"/>
<gene>
    <name evidence="1" type="ORF">Pmar_PMAR007050</name>
</gene>
<organism evidence="2">
    <name type="scientific">Perkinsus marinus (strain ATCC 50983 / TXsc)</name>
    <dbReference type="NCBI Taxonomy" id="423536"/>
    <lineage>
        <taxon>Eukaryota</taxon>
        <taxon>Sar</taxon>
        <taxon>Alveolata</taxon>
        <taxon>Perkinsozoa</taxon>
        <taxon>Perkinsea</taxon>
        <taxon>Perkinsida</taxon>
        <taxon>Perkinsidae</taxon>
        <taxon>Perkinsus</taxon>
    </lineage>
</organism>
<protein>
    <submittedName>
        <fullName evidence="1">Uncharacterized protein</fullName>
    </submittedName>
</protein>
<name>C5KZM6_PERM5</name>
<accession>C5KZM6</accession>
<dbReference type="RefSeq" id="XP_002778259.1">
    <property type="nucleotide sequence ID" value="XM_002778213.1"/>
</dbReference>